<dbReference type="EMBL" id="CP050266">
    <property type="protein sequence ID" value="QIR06609.1"/>
    <property type="molecule type" value="Genomic_DNA"/>
</dbReference>
<feature type="transmembrane region" description="Helical" evidence="1">
    <location>
        <begin position="168"/>
        <end position="186"/>
    </location>
</feature>
<dbReference type="RefSeq" id="WP_167314683.1">
    <property type="nucleotide sequence ID" value="NZ_CP050266.1"/>
</dbReference>
<feature type="domain" description="Nucleoside transporter/FeoB GTPase Gate" evidence="2">
    <location>
        <begin position="125"/>
        <end position="223"/>
    </location>
</feature>
<feature type="transmembrane region" description="Helical" evidence="1">
    <location>
        <begin position="411"/>
        <end position="433"/>
    </location>
</feature>
<sequence length="434" mass="47147">MEHVRQVTSHSQVLWRLFGLSAIGIVFFFVPISIDGNTTIPLDHLVSWIKNTFGNLINLYVLMIILAGAIMPLWTGQWRQSGGQKLFTLLKCIGAVSAFMALTQIGPAFLHEPDILPFLFNKLVVSVGVIVPVGAIFLSFLVSYGLLELIGILLQPIMRPIWRTPGRSAIDAVASFVGSYSLGLLITDKVYKNGQYSVKEATIIATGFSTVSATFMIIVARTLDLMSHWNLYFWSALIITFIVTAITVRLPPIKGLSDNVLAPEPQAIKGQRWGLAYQTGLSQAAQAGRVSHNLLATVKDGLLMTMTILPAIMSVGLLGLLAAKYTPVFEWLGWIFYPITALWGLDNGHQLAQAASAGLAEMFLPALLLSEADFVLRFSAAITCVSSVLFFSASIPCILATSIPISVFRLVVIWALRTALSLMLSIPLALLIAG</sequence>
<keyword evidence="4" id="KW-1185">Reference proteome</keyword>
<feature type="transmembrane region" description="Helical" evidence="1">
    <location>
        <begin position="125"/>
        <end position="147"/>
    </location>
</feature>
<dbReference type="InterPro" id="IPR011642">
    <property type="entry name" value="Gate_dom"/>
</dbReference>
<feature type="transmembrane region" description="Helical" evidence="1">
    <location>
        <begin position="231"/>
        <end position="250"/>
    </location>
</feature>
<reference evidence="3 4" key="1">
    <citation type="submission" date="2020-03" db="EMBL/GenBank/DDBJ databases">
        <title>Genome mining reveals the biosynthetic pathways of PHA and ectoines of the halophilic strain Salinivibrio costicola M318 isolated from fermented shrimp paste.</title>
        <authorList>
            <person name="Doan T.V."/>
            <person name="Tran L.T."/>
            <person name="Trieu T.A."/>
            <person name="Nguyen Q.V."/>
            <person name="Quach T.N."/>
            <person name="Phi T.Q."/>
            <person name="Kumar S."/>
        </authorList>
    </citation>
    <scope>NUCLEOTIDE SEQUENCE [LARGE SCALE GENOMIC DNA]</scope>
    <source>
        <strain evidence="3 4">M318</strain>
    </source>
</reference>
<protein>
    <submittedName>
        <fullName evidence="3">YjiH family protein</fullName>
    </submittedName>
</protein>
<evidence type="ECO:0000313" key="3">
    <source>
        <dbReference type="EMBL" id="QIR06609.1"/>
    </source>
</evidence>
<proteinExistence type="predicted"/>
<name>A0ABX6K6I7_SALCS</name>
<feature type="transmembrane region" description="Helical" evidence="1">
    <location>
        <begin position="54"/>
        <end position="74"/>
    </location>
</feature>
<feature type="transmembrane region" description="Helical" evidence="1">
    <location>
        <begin position="301"/>
        <end position="321"/>
    </location>
</feature>
<feature type="transmembrane region" description="Helical" evidence="1">
    <location>
        <begin position="13"/>
        <end position="34"/>
    </location>
</feature>
<keyword evidence="1" id="KW-0812">Transmembrane</keyword>
<feature type="transmembrane region" description="Helical" evidence="1">
    <location>
        <begin position="201"/>
        <end position="219"/>
    </location>
</feature>
<keyword evidence="1" id="KW-1133">Transmembrane helix</keyword>
<dbReference type="Proteomes" id="UP000501408">
    <property type="component" value="Chromosome 1"/>
</dbReference>
<organism evidence="3 4">
    <name type="scientific">Salinivibrio costicola</name>
    <name type="common">Vibrio costicola</name>
    <dbReference type="NCBI Taxonomy" id="51367"/>
    <lineage>
        <taxon>Bacteria</taxon>
        <taxon>Pseudomonadati</taxon>
        <taxon>Pseudomonadota</taxon>
        <taxon>Gammaproteobacteria</taxon>
        <taxon>Vibrionales</taxon>
        <taxon>Vibrionaceae</taxon>
        <taxon>Salinivibrio</taxon>
    </lineage>
</organism>
<evidence type="ECO:0000256" key="1">
    <source>
        <dbReference type="SAM" id="Phobius"/>
    </source>
</evidence>
<keyword evidence="1" id="KW-0472">Membrane</keyword>
<feature type="transmembrane region" description="Helical" evidence="1">
    <location>
        <begin position="86"/>
        <end position="105"/>
    </location>
</feature>
<feature type="transmembrane region" description="Helical" evidence="1">
    <location>
        <begin position="381"/>
        <end position="405"/>
    </location>
</feature>
<evidence type="ECO:0000259" key="2">
    <source>
        <dbReference type="Pfam" id="PF07670"/>
    </source>
</evidence>
<gene>
    <name evidence="3" type="ORF">HBA18_09690</name>
</gene>
<dbReference type="Pfam" id="PF07670">
    <property type="entry name" value="Gate"/>
    <property type="match status" value="1"/>
</dbReference>
<evidence type="ECO:0000313" key="4">
    <source>
        <dbReference type="Proteomes" id="UP000501408"/>
    </source>
</evidence>
<accession>A0ABX6K6I7</accession>
<feature type="transmembrane region" description="Helical" evidence="1">
    <location>
        <begin position="328"/>
        <end position="345"/>
    </location>
</feature>